<dbReference type="Gene3D" id="1.10.1240.10">
    <property type="entry name" value="Methionine synthase domain"/>
    <property type="match status" value="1"/>
</dbReference>
<dbReference type="SUPFAM" id="SSF47644">
    <property type="entry name" value="Methionine synthase domain"/>
    <property type="match status" value="1"/>
</dbReference>
<dbReference type="RefSeq" id="WP_148135109.1">
    <property type="nucleotide sequence ID" value="NZ_CP017634.1"/>
</dbReference>
<dbReference type="Gene3D" id="3.40.50.280">
    <property type="entry name" value="Cobalamin-binding domain"/>
    <property type="match status" value="1"/>
</dbReference>
<keyword evidence="3" id="KW-0170">Cobalt</keyword>
<evidence type="ECO:0000313" key="6">
    <source>
        <dbReference type="EMBL" id="ATW25846.1"/>
    </source>
</evidence>
<protein>
    <recommendedName>
        <fullName evidence="8">Cobalamin-binding protein</fullName>
    </recommendedName>
</protein>
<accession>A0A3G1KTS1</accession>
<evidence type="ECO:0000259" key="4">
    <source>
        <dbReference type="PROSITE" id="PS51332"/>
    </source>
</evidence>
<dbReference type="GO" id="GO:0050667">
    <property type="term" value="P:homocysteine metabolic process"/>
    <property type="evidence" value="ECO:0007669"/>
    <property type="project" value="TreeGrafter"/>
</dbReference>
<dbReference type="Pfam" id="PF02310">
    <property type="entry name" value="B12-binding"/>
    <property type="match status" value="1"/>
</dbReference>
<evidence type="ECO:0000313" key="7">
    <source>
        <dbReference type="Proteomes" id="UP000323521"/>
    </source>
</evidence>
<dbReference type="OrthoDB" id="9783599at2"/>
<evidence type="ECO:0000259" key="5">
    <source>
        <dbReference type="PROSITE" id="PS51337"/>
    </source>
</evidence>
<dbReference type="Pfam" id="PF02607">
    <property type="entry name" value="B12-binding_2"/>
    <property type="match status" value="1"/>
</dbReference>
<evidence type="ECO:0000256" key="1">
    <source>
        <dbReference type="ARBA" id="ARBA00010854"/>
    </source>
</evidence>
<dbReference type="GO" id="GO:0046872">
    <property type="term" value="F:metal ion binding"/>
    <property type="evidence" value="ECO:0007669"/>
    <property type="project" value="UniProtKB-KW"/>
</dbReference>
<dbReference type="PROSITE" id="PS51337">
    <property type="entry name" value="B12_BINDING_NTER"/>
    <property type="match status" value="1"/>
</dbReference>
<name>A0A3G1KTS1_FORW1</name>
<reference evidence="6 7" key="1">
    <citation type="submission" date="2016-10" db="EMBL/GenBank/DDBJ databases">
        <title>Complete Genome Sequence of Peptococcaceae strain DCMF.</title>
        <authorList>
            <person name="Edwards R.J."/>
            <person name="Holland S.I."/>
            <person name="Deshpande N.P."/>
            <person name="Wong Y.K."/>
            <person name="Ertan H."/>
            <person name="Manefield M."/>
            <person name="Russell T.L."/>
            <person name="Lee M.J."/>
        </authorList>
    </citation>
    <scope>NUCLEOTIDE SEQUENCE [LARGE SCALE GENOMIC DNA]</scope>
    <source>
        <strain evidence="6 7">DCMF</strain>
    </source>
</reference>
<feature type="domain" description="B12-binding N-terminal" evidence="5">
    <location>
        <begin position="1"/>
        <end position="89"/>
    </location>
</feature>
<comment type="similarity">
    <text evidence="1">Belongs to the methylamine corrinoid protein family.</text>
</comment>
<dbReference type="EMBL" id="CP017634">
    <property type="protein sequence ID" value="ATW25846.1"/>
    <property type="molecule type" value="Genomic_DNA"/>
</dbReference>
<feature type="domain" description="B12-binding" evidence="4">
    <location>
        <begin position="89"/>
        <end position="216"/>
    </location>
</feature>
<dbReference type="InterPro" id="IPR050554">
    <property type="entry name" value="Met_Synthase/Corrinoid"/>
</dbReference>
<dbReference type="GO" id="GO:0046653">
    <property type="term" value="P:tetrahydrofolate metabolic process"/>
    <property type="evidence" value="ECO:0007669"/>
    <property type="project" value="TreeGrafter"/>
</dbReference>
<dbReference type="AlphaFoldDB" id="A0A3G1KTS1"/>
<organism evidence="6 7">
    <name type="scientific">Formimonas warabiya</name>
    <dbReference type="NCBI Taxonomy" id="1761012"/>
    <lineage>
        <taxon>Bacteria</taxon>
        <taxon>Bacillati</taxon>
        <taxon>Bacillota</taxon>
        <taxon>Clostridia</taxon>
        <taxon>Eubacteriales</taxon>
        <taxon>Peptococcaceae</taxon>
        <taxon>Candidatus Formimonas</taxon>
    </lineage>
</organism>
<dbReference type="CDD" id="cd02070">
    <property type="entry name" value="corrinoid_protein_B12-BD"/>
    <property type="match status" value="1"/>
</dbReference>
<evidence type="ECO:0008006" key="8">
    <source>
        <dbReference type="Google" id="ProtNLM"/>
    </source>
</evidence>
<dbReference type="KEGG" id="fwa:DCMF_14685"/>
<dbReference type="GO" id="GO:0031419">
    <property type="term" value="F:cobalamin binding"/>
    <property type="evidence" value="ECO:0007669"/>
    <property type="project" value="InterPro"/>
</dbReference>
<dbReference type="SMART" id="SM01018">
    <property type="entry name" value="B12-binding_2"/>
    <property type="match status" value="1"/>
</dbReference>
<dbReference type="PANTHER" id="PTHR45833">
    <property type="entry name" value="METHIONINE SYNTHASE"/>
    <property type="match status" value="1"/>
</dbReference>
<evidence type="ECO:0000256" key="3">
    <source>
        <dbReference type="ARBA" id="ARBA00023285"/>
    </source>
</evidence>
<dbReference type="PROSITE" id="PS51332">
    <property type="entry name" value="B12_BINDING"/>
    <property type="match status" value="1"/>
</dbReference>
<evidence type="ECO:0000256" key="2">
    <source>
        <dbReference type="ARBA" id="ARBA00022723"/>
    </source>
</evidence>
<dbReference type="Proteomes" id="UP000323521">
    <property type="component" value="Chromosome"/>
</dbReference>
<dbReference type="FunFam" id="3.40.50.280:FF:000003">
    <property type="entry name" value="Dimethylamine methyltransferase corrinoid protein"/>
    <property type="match status" value="1"/>
</dbReference>
<dbReference type="InterPro" id="IPR006158">
    <property type="entry name" value="Cobalamin-bd"/>
</dbReference>
<gene>
    <name evidence="6" type="ORF">DCMF_14685</name>
</gene>
<dbReference type="PANTHER" id="PTHR45833:SF1">
    <property type="entry name" value="METHIONINE SYNTHASE"/>
    <property type="match status" value="1"/>
</dbReference>
<dbReference type="GO" id="GO:0005829">
    <property type="term" value="C:cytosol"/>
    <property type="evidence" value="ECO:0007669"/>
    <property type="project" value="TreeGrafter"/>
</dbReference>
<dbReference type="InterPro" id="IPR003759">
    <property type="entry name" value="Cbl-bd_cap"/>
</dbReference>
<sequence>MSDLFKRIADAVRNGSKEDVKKLADEVLENKVSPIEAIQKGGVSGLEQLGEAFENLEAFLPELMLGGEAMKVLIDSLTPYMGSEKSAFTGKIVIGTVKGDLHDIGKNLVATTLSVNGFYVVDLGVDVSTNKFIEKALEEQADIIAMSSLLTTSAYYMEELIKRLKQEELNTRFKVIVGGGPIDPNWARVIGADAYARTAVGAVKICKSLMGTDVITEMLMGD</sequence>
<proteinExistence type="inferred from homology"/>
<dbReference type="InterPro" id="IPR036724">
    <property type="entry name" value="Cobalamin-bd_sf"/>
</dbReference>
<keyword evidence="2" id="KW-0479">Metal-binding</keyword>
<dbReference type="InterPro" id="IPR036594">
    <property type="entry name" value="Meth_synthase_dom"/>
</dbReference>
<dbReference type="GO" id="GO:0008705">
    <property type="term" value="F:methionine synthase activity"/>
    <property type="evidence" value="ECO:0007669"/>
    <property type="project" value="TreeGrafter"/>
</dbReference>
<dbReference type="SUPFAM" id="SSF52242">
    <property type="entry name" value="Cobalamin (vitamin B12)-binding domain"/>
    <property type="match status" value="1"/>
</dbReference>
<keyword evidence="7" id="KW-1185">Reference proteome</keyword>